<accession>A0A1F5YP33</accession>
<dbReference type="STRING" id="1798374.A2Z33_01410"/>
<evidence type="ECO:0000256" key="1">
    <source>
        <dbReference type="SAM" id="Phobius"/>
    </source>
</evidence>
<dbReference type="Proteomes" id="UP000178448">
    <property type="component" value="Unassembled WGS sequence"/>
</dbReference>
<evidence type="ECO:0000313" key="3">
    <source>
        <dbReference type="Proteomes" id="UP000178448"/>
    </source>
</evidence>
<feature type="transmembrane region" description="Helical" evidence="1">
    <location>
        <begin position="59"/>
        <end position="83"/>
    </location>
</feature>
<evidence type="ECO:0000313" key="2">
    <source>
        <dbReference type="EMBL" id="OGG01886.1"/>
    </source>
</evidence>
<reference evidence="2 3" key="1">
    <citation type="journal article" date="2016" name="Nat. Commun.">
        <title>Thousands of microbial genomes shed light on interconnected biogeochemical processes in an aquifer system.</title>
        <authorList>
            <person name="Anantharaman K."/>
            <person name="Brown C.T."/>
            <person name="Hug L.A."/>
            <person name="Sharon I."/>
            <person name="Castelle C.J."/>
            <person name="Probst A.J."/>
            <person name="Thomas B.C."/>
            <person name="Singh A."/>
            <person name="Wilkins M.J."/>
            <person name="Karaoz U."/>
            <person name="Brodie E.L."/>
            <person name="Williams K.H."/>
            <person name="Hubbard S.S."/>
            <person name="Banfield J.F."/>
        </authorList>
    </citation>
    <scope>NUCLEOTIDE SEQUENCE [LARGE SCALE GENOMIC DNA]</scope>
</reference>
<keyword evidence="1" id="KW-1133">Transmembrane helix</keyword>
<keyword evidence="1" id="KW-0472">Membrane</keyword>
<sequence length="124" mass="13638">MSGFVKCRIKGYTWVVKQNWSGPAVRLGFVQASGVAAYCSLVGILFYKGNEIFGRVPNYFGPVAFLLLFSVSALICGIAVFYHPYRIFFEGKKQAAADLVVATAGWLLIYFTGFLLLAAFGNFI</sequence>
<feature type="transmembrane region" description="Helical" evidence="1">
    <location>
        <begin position="27"/>
        <end position="47"/>
    </location>
</feature>
<proteinExistence type="predicted"/>
<comment type="caution">
    <text evidence="2">The sequence shown here is derived from an EMBL/GenBank/DDBJ whole genome shotgun (WGS) entry which is preliminary data.</text>
</comment>
<keyword evidence="1" id="KW-0812">Transmembrane</keyword>
<gene>
    <name evidence="2" type="ORF">A2Z33_01410</name>
</gene>
<feature type="transmembrane region" description="Helical" evidence="1">
    <location>
        <begin position="95"/>
        <end position="120"/>
    </location>
</feature>
<dbReference type="EMBL" id="MFJD01000009">
    <property type="protein sequence ID" value="OGG01886.1"/>
    <property type="molecule type" value="Genomic_DNA"/>
</dbReference>
<dbReference type="AlphaFoldDB" id="A0A1F5YP33"/>
<name>A0A1F5YP33_9BACT</name>
<protein>
    <submittedName>
        <fullName evidence="2">Uncharacterized protein</fullName>
    </submittedName>
</protein>
<organism evidence="2 3">
    <name type="scientific">Candidatus Gottesmanbacteria bacterium RBG_16_52_11</name>
    <dbReference type="NCBI Taxonomy" id="1798374"/>
    <lineage>
        <taxon>Bacteria</taxon>
        <taxon>Candidatus Gottesmaniibacteriota</taxon>
    </lineage>
</organism>